<dbReference type="InterPro" id="IPR023393">
    <property type="entry name" value="START-like_dom_sf"/>
</dbReference>
<dbReference type="InterPro" id="IPR013538">
    <property type="entry name" value="ASHA1/2-like_C"/>
</dbReference>
<evidence type="ECO:0000259" key="2">
    <source>
        <dbReference type="Pfam" id="PF08327"/>
    </source>
</evidence>
<reference evidence="3 4" key="1">
    <citation type="submission" date="2020-08" db="EMBL/GenBank/DDBJ databases">
        <title>Sequencing the genomes of 1000 actinobacteria strains.</title>
        <authorList>
            <person name="Klenk H.-P."/>
        </authorList>
    </citation>
    <scope>NUCLEOTIDE SEQUENCE [LARGE SCALE GENOMIC DNA]</scope>
    <source>
        <strain evidence="3 4">DSM 28967</strain>
    </source>
</reference>
<comment type="similarity">
    <text evidence="1">Belongs to the AHA1 family.</text>
</comment>
<dbReference type="Pfam" id="PF08327">
    <property type="entry name" value="AHSA1"/>
    <property type="match status" value="1"/>
</dbReference>
<sequence length="137" mass="15511">MVSDIRIERVLKAGLEDVYAAWTRAELLAQWYCPNPALELKVDADVRVGGAYVVEMGPYVVRGSYLEVDPPHLLAFTWKWDEDDDKPSTVRVELSKADEGTRMLLLHTGFTGPDDAANHLQGWEPELDRLEKLLTSR</sequence>
<dbReference type="Proteomes" id="UP000549971">
    <property type="component" value="Unassembled WGS sequence"/>
</dbReference>
<proteinExistence type="inferred from homology"/>
<keyword evidence="4" id="KW-1185">Reference proteome</keyword>
<dbReference type="AlphaFoldDB" id="A0A7W9J885"/>
<protein>
    <submittedName>
        <fullName evidence="3">Uncharacterized protein YndB with AHSA1/START domain</fullName>
    </submittedName>
</protein>
<feature type="domain" description="Activator of Hsp90 ATPase homologue 1/2-like C-terminal" evidence="2">
    <location>
        <begin position="14"/>
        <end position="134"/>
    </location>
</feature>
<gene>
    <name evidence="3" type="ORF">HDA39_004175</name>
</gene>
<name>A0A7W9J885_9ACTN</name>
<evidence type="ECO:0000313" key="3">
    <source>
        <dbReference type="EMBL" id="MBB5837441.1"/>
    </source>
</evidence>
<dbReference type="SUPFAM" id="SSF55961">
    <property type="entry name" value="Bet v1-like"/>
    <property type="match status" value="1"/>
</dbReference>
<comment type="caution">
    <text evidence="3">The sequence shown here is derived from an EMBL/GenBank/DDBJ whole genome shotgun (WGS) entry which is preliminary data.</text>
</comment>
<dbReference type="EMBL" id="JACHMY010000001">
    <property type="protein sequence ID" value="MBB5837441.1"/>
    <property type="molecule type" value="Genomic_DNA"/>
</dbReference>
<dbReference type="RefSeq" id="WP_184797468.1">
    <property type="nucleotide sequence ID" value="NZ_JACHMY010000001.1"/>
</dbReference>
<evidence type="ECO:0000256" key="1">
    <source>
        <dbReference type="ARBA" id="ARBA00006817"/>
    </source>
</evidence>
<dbReference type="CDD" id="cd07814">
    <property type="entry name" value="SRPBCC_CalC_Aha1-like"/>
    <property type="match status" value="1"/>
</dbReference>
<evidence type="ECO:0000313" key="4">
    <source>
        <dbReference type="Proteomes" id="UP000549971"/>
    </source>
</evidence>
<dbReference type="Gene3D" id="3.30.530.20">
    <property type="match status" value="1"/>
</dbReference>
<accession>A0A7W9J885</accession>
<organism evidence="3 4">
    <name type="scientific">Kribbella italica</name>
    <dbReference type="NCBI Taxonomy" id="1540520"/>
    <lineage>
        <taxon>Bacteria</taxon>
        <taxon>Bacillati</taxon>
        <taxon>Actinomycetota</taxon>
        <taxon>Actinomycetes</taxon>
        <taxon>Propionibacteriales</taxon>
        <taxon>Kribbellaceae</taxon>
        <taxon>Kribbella</taxon>
    </lineage>
</organism>